<gene>
    <name evidence="1" type="ORF">BDR25DRAFT_360986</name>
</gene>
<keyword evidence="2" id="KW-1185">Reference proteome</keyword>
<name>A0ACB6QF15_9PLEO</name>
<dbReference type="EMBL" id="MU003532">
    <property type="protein sequence ID" value="KAF2465085.1"/>
    <property type="molecule type" value="Genomic_DNA"/>
</dbReference>
<organism evidence="1 2">
    <name type="scientific">Lindgomyces ingoldianus</name>
    <dbReference type="NCBI Taxonomy" id="673940"/>
    <lineage>
        <taxon>Eukaryota</taxon>
        <taxon>Fungi</taxon>
        <taxon>Dikarya</taxon>
        <taxon>Ascomycota</taxon>
        <taxon>Pezizomycotina</taxon>
        <taxon>Dothideomycetes</taxon>
        <taxon>Pleosporomycetidae</taxon>
        <taxon>Pleosporales</taxon>
        <taxon>Lindgomycetaceae</taxon>
        <taxon>Lindgomyces</taxon>
    </lineage>
</organism>
<evidence type="ECO:0000313" key="1">
    <source>
        <dbReference type="EMBL" id="KAF2465085.1"/>
    </source>
</evidence>
<comment type="caution">
    <text evidence="1">The sequence shown here is derived from an EMBL/GenBank/DDBJ whole genome shotgun (WGS) entry which is preliminary data.</text>
</comment>
<proteinExistence type="predicted"/>
<reference evidence="1" key="1">
    <citation type="journal article" date="2020" name="Stud. Mycol.">
        <title>101 Dothideomycetes genomes: a test case for predicting lifestyles and emergence of pathogens.</title>
        <authorList>
            <person name="Haridas S."/>
            <person name="Albert R."/>
            <person name="Binder M."/>
            <person name="Bloem J."/>
            <person name="Labutti K."/>
            <person name="Salamov A."/>
            <person name="Andreopoulos B."/>
            <person name="Baker S."/>
            <person name="Barry K."/>
            <person name="Bills G."/>
            <person name="Bluhm B."/>
            <person name="Cannon C."/>
            <person name="Castanera R."/>
            <person name="Culley D."/>
            <person name="Daum C."/>
            <person name="Ezra D."/>
            <person name="Gonzalez J."/>
            <person name="Henrissat B."/>
            <person name="Kuo A."/>
            <person name="Liang C."/>
            <person name="Lipzen A."/>
            <person name="Lutzoni F."/>
            <person name="Magnuson J."/>
            <person name="Mondo S."/>
            <person name="Nolan M."/>
            <person name="Ohm R."/>
            <person name="Pangilinan J."/>
            <person name="Park H.-J."/>
            <person name="Ramirez L."/>
            <person name="Alfaro M."/>
            <person name="Sun H."/>
            <person name="Tritt A."/>
            <person name="Yoshinaga Y."/>
            <person name="Zwiers L.-H."/>
            <person name="Turgeon B."/>
            <person name="Goodwin S."/>
            <person name="Spatafora J."/>
            <person name="Crous P."/>
            <person name="Grigoriev I."/>
        </authorList>
    </citation>
    <scope>NUCLEOTIDE SEQUENCE</scope>
    <source>
        <strain evidence="1">ATCC 200398</strain>
    </source>
</reference>
<sequence>MVLTPVAELILHTSTAAVMRDDLGRLIPEQERGEKSREPISRINLSSLVSLQAPHSTPPRAMILYLLVDEAYLGRERKAPVWLRRWLSEQERRKIWNQHYGQIRLPSLEDCNKNLDRSKGRIVDSKTKCDYKVHTEVVLTASQPTALHNCKRKNQYRGSLPSLLIKDIQDARTEASCPLAIYHYFLKMKSSPWGLDADNPIARESCPPMVNTSRKHLKDTTKSKKAGADVGKQLDDSCQKFLRLFSDSQKQKKSTNPQKVQLISYGILPDDTGQGNGRFNLPNLRVKKY</sequence>
<protein>
    <submittedName>
        <fullName evidence="1">Uncharacterized protein</fullName>
    </submittedName>
</protein>
<dbReference type="Proteomes" id="UP000799755">
    <property type="component" value="Unassembled WGS sequence"/>
</dbReference>
<evidence type="ECO:0000313" key="2">
    <source>
        <dbReference type="Proteomes" id="UP000799755"/>
    </source>
</evidence>
<accession>A0ACB6QF15</accession>